<proteinExistence type="predicted"/>
<protein>
    <submittedName>
        <fullName evidence="1">Uncharacterized protein</fullName>
    </submittedName>
</protein>
<comment type="caution">
    <text evidence="1">The sequence shown here is derived from an EMBL/GenBank/DDBJ whole genome shotgun (WGS) entry which is preliminary data.</text>
</comment>
<dbReference type="AlphaFoldDB" id="A0A7W2QLV5"/>
<accession>A0A7W2QLV5</accession>
<organism evidence="1 2">
    <name type="scientific">Pseudomonas putida</name>
    <name type="common">Arthrobacter siderocapsulatus</name>
    <dbReference type="NCBI Taxonomy" id="303"/>
    <lineage>
        <taxon>Bacteria</taxon>
        <taxon>Pseudomonadati</taxon>
        <taxon>Pseudomonadota</taxon>
        <taxon>Gammaproteobacteria</taxon>
        <taxon>Pseudomonadales</taxon>
        <taxon>Pseudomonadaceae</taxon>
        <taxon>Pseudomonas</taxon>
    </lineage>
</organism>
<reference evidence="1 2" key="1">
    <citation type="submission" date="2020-07" db="EMBL/GenBank/DDBJ databases">
        <title>Diversity of carbapenemase encoding genes among Pseudomonas putida group clinical isolates in a tertiary Brazilian hospital.</title>
        <authorList>
            <person name="Alberto-Lei F."/>
            <person name="Nodari C.S."/>
            <person name="Streling A.P."/>
            <person name="Paulino J.T."/>
            <person name="Bessa-Neto F.O."/>
            <person name="Cayo R."/>
            <person name="Gales A.C."/>
        </authorList>
    </citation>
    <scope>NUCLEOTIDE SEQUENCE [LARGE SCALE GENOMIC DNA]</scope>
    <source>
        <strain evidence="1 2">12464</strain>
    </source>
</reference>
<evidence type="ECO:0000313" key="2">
    <source>
        <dbReference type="Proteomes" id="UP000553948"/>
    </source>
</evidence>
<evidence type="ECO:0000313" key="1">
    <source>
        <dbReference type="EMBL" id="MBA6119277.1"/>
    </source>
</evidence>
<dbReference type="Proteomes" id="UP000553948">
    <property type="component" value="Unassembled WGS sequence"/>
</dbReference>
<dbReference type="RefSeq" id="WP_182387734.1">
    <property type="nucleotide sequence ID" value="NZ_JACGDG010000040.1"/>
</dbReference>
<name>A0A7W2QLV5_PSEPU</name>
<gene>
    <name evidence="1" type="ORF">H4C47_26605</name>
</gene>
<sequence>MALADLYLHAAQHRSRHIAMVWPASLKTLPLVHALATLTRWNHGDKQGVRGLLFPVKSNAFHCLNHIHFDRGSILRIVKELVEVADNPRVTRSMRDKDPFYFWLNDSSLRQVLGGCFNPTIGELLPHYLATPDFRVWKPCDAQLLALTRAKLSRRGKAKEALQMNSVIMGDPRTAPDALFALDGRMSDSELRQACKALAELGAPEVVIVQATRAVRLEAPKWKRQLARFCLMLEDVFRGCRPGVIVVTDEPHAAYELKHELWAQNHKRDSAGRWHSPHEFRISGIPSAAGGVGLLSEGGQEIPSPAPREFDVHIVDADVAKAANKFMHIANTAPGGKLGARPLVEAASFLSRLAALPCGVRHLSEHLAGLDVSDRARAAFDWPGHMGAVHEFDRNVGVGDNRPALMECLDRSSRLFANYNEATPFAHKLAELVATVATSKRRSVAIVFTNALYLRLAERFLVGYGQYPEDATYDSLHERVHLLSAPHLEDHLEKLQGSTLVFAGLSEDCLRLLLTDNRIPAHSVLLLTQRAGQFLRATLNPIVEQMPEFKSYKPRMESILRQLKDLPESASVLSTGDYVLPTFRVELSSNITSSDNDVEPGSWVIRFDTGATQYRHDTSEVYVYDPASQLATNAGFRPCQVCSLGVGNKVFIMSADLREAVEQVLRDAGVPIQSDKTFESALRSYHEQVQKRLAVRFTQATLSDKVRAIREEMIELNPSLETKLPSLQAMRLWIDLGHSPETPFEQLRPQAPLREATFKAFAEVLGFSELEAAYQWQRVITAVRNSRRLDGRHVSDIYAYMLLQPESVMANSSIRRQTLTTLFNQARENVATVEHVGPLLESQ</sequence>
<dbReference type="EMBL" id="JACGDG010000040">
    <property type="protein sequence ID" value="MBA6119277.1"/>
    <property type="molecule type" value="Genomic_DNA"/>
</dbReference>